<dbReference type="InterPro" id="IPR006342">
    <property type="entry name" value="FkbM_mtfrase"/>
</dbReference>
<dbReference type="EMBL" id="LSRX01000222">
    <property type="protein sequence ID" value="OLQ03961.1"/>
    <property type="molecule type" value="Genomic_DNA"/>
</dbReference>
<dbReference type="GO" id="GO:0005789">
    <property type="term" value="C:endoplasmic reticulum membrane"/>
    <property type="evidence" value="ECO:0007669"/>
    <property type="project" value="TreeGrafter"/>
</dbReference>
<evidence type="ECO:0000313" key="3">
    <source>
        <dbReference type="Proteomes" id="UP000186817"/>
    </source>
</evidence>
<dbReference type="Proteomes" id="UP000186817">
    <property type="component" value="Unassembled WGS sequence"/>
</dbReference>
<dbReference type="Pfam" id="PF05050">
    <property type="entry name" value="Methyltransf_21"/>
    <property type="match status" value="1"/>
</dbReference>
<dbReference type="OrthoDB" id="421724at2759"/>
<name>A0A1Q9E972_SYMMI</name>
<dbReference type="Gene3D" id="3.40.50.150">
    <property type="entry name" value="Vaccinia Virus protein VP39"/>
    <property type="match status" value="1"/>
</dbReference>
<proteinExistence type="predicted"/>
<dbReference type="InterPro" id="IPR053202">
    <property type="entry name" value="EGF_Rcpt_Signaling_Reg"/>
</dbReference>
<dbReference type="SUPFAM" id="SSF53335">
    <property type="entry name" value="S-adenosyl-L-methionine-dependent methyltransferases"/>
    <property type="match status" value="1"/>
</dbReference>
<sequence>MVVAKAGRPLRLAVFSAMICQSADGAYGKQRQRNRLQWKSESSQDQFLVEHLLRNRKGGFFVELGAADGKHFSNTYALEHGMNWSGILIEPLESQARLCAENRPASVCVRACAAGREGVRDFIDDEEKPLQSGLSSYTATARSPAARKQMHCMTLPGILKKHGAPSFIDWLSLDVEGAEMEVLEALLSDGSFEIDVMTIEAFAHQAPAKFNFMRTHGYQLLNRLGTDDVYVLGWTAFESHCAEIPGATWLRRKLLQQAGYKEGSLEALLQQLRVSLSVRRMNHTEKTAFERYVYKAEKNRCKAGGFSFSLLKTLLSEDASLIRGLCFGYGLMSQAAVTRLISPEIYDDCSPFYALSWSRMDFILMITSPWPCFLLLQLVSERVSAAFQEIQLCDLYKEGLPEPDSFLNFWPPALAAEAQLCGGLRFALAYLDQAVNSRQKEAHYRLVEKRIARRQGRLMPMRLSLLVCLLVGQGQLMHAMLLVELVLPDIVGCQGRLMPMRLSLLVCLLVGQGQLMHAMLLVELALPDIVGCHGRLMPMRLLLLVCLLVGAYGCGDACKARGQLMSMMLSLWAWTVSGTGGCQGQLMPMRLSLLVCLPVGQGQLMHAMLLVDLRLADQGQLMPMRLSPLVCLLVGAYGCQGQLMSMMLSLWAWIVSGTGQGQLMHAMLLVDLRLPDIGQGQLMPMRLSLLVCLLVGQGQLMHAMLLVDLALPDIGQGQLMPMRLSLLVCLLVGQGQLMHAMLLVDLAPACQGQLMPMRLSLLVSLLVDGLELKVFLVLRQSSRKGAAHPELWSALEAAERILKLLALKRSPRSQDQLMPSRRLGSCRTLVAETGVVMRLSLRVSLLPDTRGCSQSQLMPMMLLGLAAGLGRWGQLIHMMLLVGLDTGASFGDWPFAISQKPLGDSEQSAAEVEASSYKFATEPHEPLRQRFVCNLPCLAAIMLCYDETPDCQQLKDLWGCAGGEGEAALDVTVATICPVDCPDGEGEATVDRVVQALASFAGAAKLAGRCQGSSLQTPGARFQFLFLASSWPLPGRFLASSWPLGVFLGSPWVGRLDSHSLSDVASSLAACSRGEGLRALQLGGWDGRDAFSLSFVSEEMAKANGSAHIDQQEASKINTMLTCLRKKMKAAQEMQNLAETRELLAVIRGETAAKIKPIKDNQTAAAVDMSARDAAHHLVQKVSRALDKHESFARTELNSGKPLSGAHQGTHREAVLRLKVLGRNGKATSVEAAATADGIAENVKEKCHVRTLNLDFFVEHASMLAGAHCGSSFLQDWGGGAATWLGQEGEGPFRLLGPNFKAKAAMALHDDSNRLGHHMVQHLRRHTEHSGKDEHRPSIFLNKTLTSLVHEAAKAPLSDHQLERLHHLDSLHYAELHQDQGEEMARDQPDHWSLHHEDVNAYMAIHHEGVLNAADHVVQMMQELSEHFEELNAEGSGQHPPIEWHRGMGQMTSELQTYSNSSQDLGFAIPLGPCDADALSCQVKSFCLSAPFPKAEDDSDAPPTPGDQVCVAGGPLEKLLKLIRRDQEYYPFVGKMGITWSWQPAWMLKAVKLDVSAYWPVHGLVKKYCRWHPATQFPGLKEFSKIDLWPEVSQADKDYFEWYWWWWNQQYGGGGWHQACAEFNYQYPGCHWDHHKAIMACRAYFLEGRRSVVFAVYSRGRDLKMKGKATKYAL</sequence>
<gene>
    <name evidence="2" type="ORF">AK812_SmicGene13049</name>
</gene>
<dbReference type="GO" id="GO:0005794">
    <property type="term" value="C:Golgi apparatus"/>
    <property type="evidence" value="ECO:0007669"/>
    <property type="project" value="TreeGrafter"/>
</dbReference>
<protein>
    <recommendedName>
        <fullName evidence="1">Methyltransferase FkbM domain-containing protein</fullName>
    </recommendedName>
</protein>
<evidence type="ECO:0000313" key="2">
    <source>
        <dbReference type="EMBL" id="OLQ03961.1"/>
    </source>
</evidence>
<feature type="domain" description="Methyltransferase FkbM" evidence="1">
    <location>
        <begin position="64"/>
        <end position="219"/>
    </location>
</feature>
<organism evidence="2 3">
    <name type="scientific">Symbiodinium microadriaticum</name>
    <name type="common">Dinoflagellate</name>
    <name type="synonym">Zooxanthella microadriatica</name>
    <dbReference type="NCBI Taxonomy" id="2951"/>
    <lineage>
        <taxon>Eukaryota</taxon>
        <taxon>Sar</taxon>
        <taxon>Alveolata</taxon>
        <taxon>Dinophyceae</taxon>
        <taxon>Suessiales</taxon>
        <taxon>Symbiodiniaceae</taxon>
        <taxon>Symbiodinium</taxon>
    </lineage>
</organism>
<keyword evidence="3" id="KW-1185">Reference proteome</keyword>
<evidence type="ECO:0000259" key="1">
    <source>
        <dbReference type="Pfam" id="PF05050"/>
    </source>
</evidence>
<dbReference type="PANTHER" id="PTHR34009">
    <property type="entry name" value="PROTEIN STAR"/>
    <property type="match status" value="1"/>
</dbReference>
<dbReference type="PANTHER" id="PTHR34009:SF2">
    <property type="entry name" value="PROTEIN STAR"/>
    <property type="match status" value="1"/>
</dbReference>
<dbReference type="GO" id="GO:0016197">
    <property type="term" value="P:endosomal transport"/>
    <property type="evidence" value="ECO:0007669"/>
    <property type="project" value="TreeGrafter"/>
</dbReference>
<dbReference type="GO" id="GO:0031902">
    <property type="term" value="C:late endosome membrane"/>
    <property type="evidence" value="ECO:0007669"/>
    <property type="project" value="TreeGrafter"/>
</dbReference>
<reference evidence="2 3" key="1">
    <citation type="submission" date="2016-02" db="EMBL/GenBank/DDBJ databases">
        <title>Genome analysis of coral dinoflagellate symbionts highlights evolutionary adaptations to a symbiotic lifestyle.</title>
        <authorList>
            <person name="Aranda M."/>
            <person name="Li Y."/>
            <person name="Liew Y.J."/>
            <person name="Baumgarten S."/>
            <person name="Simakov O."/>
            <person name="Wilson M."/>
            <person name="Piel J."/>
            <person name="Ashoor H."/>
            <person name="Bougouffa S."/>
            <person name="Bajic V.B."/>
            <person name="Ryu T."/>
            <person name="Ravasi T."/>
            <person name="Bayer T."/>
            <person name="Micklem G."/>
            <person name="Kim H."/>
            <person name="Bhak J."/>
            <person name="Lajeunesse T.C."/>
            <person name="Voolstra C.R."/>
        </authorList>
    </citation>
    <scope>NUCLEOTIDE SEQUENCE [LARGE SCALE GENOMIC DNA]</scope>
    <source>
        <strain evidence="2 3">CCMP2467</strain>
    </source>
</reference>
<dbReference type="GO" id="GO:0006888">
    <property type="term" value="P:endoplasmic reticulum to Golgi vesicle-mediated transport"/>
    <property type="evidence" value="ECO:0007669"/>
    <property type="project" value="TreeGrafter"/>
</dbReference>
<dbReference type="GO" id="GO:0005886">
    <property type="term" value="C:plasma membrane"/>
    <property type="evidence" value="ECO:0007669"/>
    <property type="project" value="TreeGrafter"/>
</dbReference>
<comment type="caution">
    <text evidence="2">The sequence shown here is derived from an EMBL/GenBank/DDBJ whole genome shotgun (WGS) entry which is preliminary data.</text>
</comment>
<accession>A0A1Q9E972</accession>
<dbReference type="InterPro" id="IPR029063">
    <property type="entry name" value="SAM-dependent_MTases_sf"/>
</dbReference>